<dbReference type="InterPro" id="IPR025091">
    <property type="entry name" value="DUF4019"/>
</dbReference>
<sequence length="154" mass="16601">MKAIALSVAVALAGTAGGAWAQQQACRDDATSPPGTLHDAALAMAQAVDRAQAPQLAQLWRQATPVTHAAVTEQQFVESVQNARRPLGQLQRRDWIRVELMDIQAQDGAVAPGRYVSVGFRSRFAGGPAEELVSFRRDDDCQWRFAGYIVAPTG</sequence>
<accession>A0ABV9NJG1</accession>
<evidence type="ECO:0000256" key="1">
    <source>
        <dbReference type="SAM" id="SignalP"/>
    </source>
</evidence>
<name>A0ABV9NJG1_9GAMM</name>
<evidence type="ECO:0000313" key="3">
    <source>
        <dbReference type="Proteomes" id="UP001595892"/>
    </source>
</evidence>
<organism evidence="2 3">
    <name type="scientific">Coralloluteibacterium thermophilum</name>
    <dbReference type="NCBI Taxonomy" id="2707049"/>
    <lineage>
        <taxon>Bacteria</taxon>
        <taxon>Pseudomonadati</taxon>
        <taxon>Pseudomonadota</taxon>
        <taxon>Gammaproteobacteria</taxon>
        <taxon>Lysobacterales</taxon>
        <taxon>Lysobacteraceae</taxon>
        <taxon>Coralloluteibacterium</taxon>
    </lineage>
</organism>
<dbReference type="Pfam" id="PF13211">
    <property type="entry name" value="DUF4019"/>
    <property type="match status" value="1"/>
</dbReference>
<protein>
    <submittedName>
        <fullName evidence="2">DUF4019 domain-containing protein</fullName>
    </submittedName>
</protein>
<dbReference type="RefSeq" id="WP_377003194.1">
    <property type="nucleotide sequence ID" value="NZ_JBHSGG010000005.1"/>
</dbReference>
<dbReference type="Proteomes" id="UP001595892">
    <property type="component" value="Unassembled WGS sequence"/>
</dbReference>
<comment type="caution">
    <text evidence="2">The sequence shown here is derived from an EMBL/GenBank/DDBJ whole genome shotgun (WGS) entry which is preliminary data.</text>
</comment>
<evidence type="ECO:0000313" key="2">
    <source>
        <dbReference type="EMBL" id="MFC4727178.1"/>
    </source>
</evidence>
<gene>
    <name evidence="2" type="ORF">ACFO3Q_03210</name>
</gene>
<feature type="signal peptide" evidence="1">
    <location>
        <begin position="1"/>
        <end position="21"/>
    </location>
</feature>
<reference evidence="3" key="1">
    <citation type="journal article" date="2019" name="Int. J. Syst. Evol. Microbiol.">
        <title>The Global Catalogue of Microorganisms (GCM) 10K type strain sequencing project: providing services to taxonomists for standard genome sequencing and annotation.</title>
        <authorList>
            <consortium name="The Broad Institute Genomics Platform"/>
            <consortium name="The Broad Institute Genome Sequencing Center for Infectious Disease"/>
            <person name="Wu L."/>
            <person name="Ma J."/>
        </authorList>
    </citation>
    <scope>NUCLEOTIDE SEQUENCE [LARGE SCALE GENOMIC DNA]</scope>
    <source>
        <strain evidence="3">CGMCC 1.13574</strain>
    </source>
</reference>
<keyword evidence="1" id="KW-0732">Signal</keyword>
<keyword evidence="3" id="KW-1185">Reference proteome</keyword>
<dbReference type="EMBL" id="JBHSGG010000005">
    <property type="protein sequence ID" value="MFC4727178.1"/>
    <property type="molecule type" value="Genomic_DNA"/>
</dbReference>
<feature type="chain" id="PRO_5045574083" evidence="1">
    <location>
        <begin position="22"/>
        <end position="154"/>
    </location>
</feature>
<proteinExistence type="predicted"/>